<accession>A0ABP7ZG35</accession>
<evidence type="ECO:0000259" key="2">
    <source>
        <dbReference type="SMART" id="SM00470"/>
    </source>
</evidence>
<organism evidence="3 4">
    <name type="scientific">Actinomadura keratinilytica</name>
    <dbReference type="NCBI Taxonomy" id="547461"/>
    <lineage>
        <taxon>Bacteria</taxon>
        <taxon>Bacillati</taxon>
        <taxon>Actinomycetota</taxon>
        <taxon>Actinomycetes</taxon>
        <taxon>Streptosporangiales</taxon>
        <taxon>Thermomonosporaceae</taxon>
        <taxon>Actinomadura</taxon>
    </lineage>
</organism>
<dbReference type="InterPro" id="IPR003115">
    <property type="entry name" value="ParB_N"/>
</dbReference>
<sequence length="370" mass="39900">MVNAIRLSLAAPQGGSRNSSQTWNSSRWDTVRQTVETVAVDALAMDDSPRCSGVVPEHVAALAETPHPLPPIIVHRATMRVIDGRHRLLAARMRGRPTIDVRFYEGDEAHAFALAVKSNIAHGLPLTAADRKRAAARVIASHPQWSDRLIASVTGLAPATVADIRRRSAAGSAERIRIGRDGRIRPVDATEGRRRAGELILADPSLSLRQIARAAGISPETARDVRNRLRRGEDPLPSRRRRKRTAPARPDAPKPEPVGAVGVKPAGAGGARPAGAAGPGARIDHLPVRDRLMAVERLRADPALRFNEAGRALLRLLAVHTISAEQWDRIVQEVPAHCAEGVARAADECARAWAEFADRLEGAVARDRSA</sequence>
<feature type="compositionally biased region" description="Basic and acidic residues" evidence="1">
    <location>
        <begin position="222"/>
        <end position="237"/>
    </location>
</feature>
<name>A0ABP7ZG35_9ACTN</name>
<dbReference type="SUPFAM" id="SSF110849">
    <property type="entry name" value="ParB/Sulfiredoxin"/>
    <property type="match status" value="1"/>
</dbReference>
<dbReference type="RefSeq" id="WP_345024900.1">
    <property type="nucleotide sequence ID" value="NZ_BAABDO010000145.1"/>
</dbReference>
<dbReference type="SMART" id="SM00470">
    <property type="entry name" value="ParB"/>
    <property type="match status" value="1"/>
</dbReference>
<feature type="compositionally biased region" description="Low complexity" evidence="1">
    <location>
        <begin position="257"/>
        <end position="266"/>
    </location>
</feature>
<keyword evidence="4" id="KW-1185">Reference proteome</keyword>
<protein>
    <submittedName>
        <fullName evidence="3">ParB N-terminal domain-containing protein</fullName>
    </submittedName>
</protein>
<comment type="caution">
    <text evidence="3">The sequence shown here is derived from an EMBL/GenBank/DDBJ whole genome shotgun (WGS) entry which is preliminary data.</text>
</comment>
<feature type="domain" description="ParB-like N-terminal" evidence="2">
    <location>
        <begin position="36"/>
        <end position="120"/>
    </location>
</feature>
<dbReference type="EMBL" id="BAABDO010000145">
    <property type="protein sequence ID" value="GAA4156662.1"/>
    <property type="molecule type" value="Genomic_DNA"/>
</dbReference>
<feature type="region of interest" description="Disordered" evidence="1">
    <location>
        <begin position="222"/>
        <end position="282"/>
    </location>
</feature>
<dbReference type="Proteomes" id="UP001500266">
    <property type="component" value="Unassembled WGS sequence"/>
</dbReference>
<evidence type="ECO:0000256" key="1">
    <source>
        <dbReference type="SAM" id="MobiDB-lite"/>
    </source>
</evidence>
<dbReference type="InterPro" id="IPR036086">
    <property type="entry name" value="ParB/Sulfiredoxin_sf"/>
</dbReference>
<evidence type="ECO:0000313" key="3">
    <source>
        <dbReference type="EMBL" id="GAA4156662.1"/>
    </source>
</evidence>
<gene>
    <name evidence="3" type="ORF">GCM10022416_57940</name>
</gene>
<proteinExistence type="predicted"/>
<reference evidence="4" key="1">
    <citation type="journal article" date="2019" name="Int. J. Syst. Evol. Microbiol.">
        <title>The Global Catalogue of Microorganisms (GCM) 10K type strain sequencing project: providing services to taxonomists for standard genome sequencing and annotation.</title>
        <authorList>
            <consortium name="The Broad Institute Genomics Platform"/>
            <consortium name="The Broad Institute Genome Sequencing Center for Infectious Disease"/>
            <person name="Wu L."/>
            <person name="Ma J."/>
        </authorList>
    </citation>
    <scope>NUCLEOTIDE SEQUENCE [LARGE SCALE GENOMIC DNA]</scope>
    <source>
        <strain evidence="4">JCM 17316</strain>
    </source>
</reference>
<evidence type="ECO:0000313" key="4">
    <source>
        <dbReference type="Proteomes" id="UP001500266"/>
    </source>
</evidence>